<dbReference type="PANTHER" id="PTHR32432:SF4">
    <property type="entry name" value="CELL DIVISION PROTEIN FTSA"/>
    <property type="match status" value="1"/>
</dbReference>
<dbReference type="NCBIfam" id="TIGR01174">
    <property type="entry name" value="ftsA"/>
    <property type="match status" value="1"/>
</dbReference>
<dbReference type="SMART" id="SM00842">
    <property type="entry name" value="FtsA"/>
    <property type="match status" value="1"/>
</dbReference>
<dbReference type="AlphaFoldDB" id="A0A0J7J6T1"/>
<proteinExistence type="inferred from homology"/>
<dbReference type="STRING" id="1658765.Msub_20904"/>
<reference evidence="8 9" key="1">
    <citation type="submission" date="2015-06" db="EMBL/GenBank/DDBJ databases">
        <title>Marinobacter subterrani, a genetically tractable neutrophilic iron-oxidizing strain isolated from the Soudan Iron Mine.</title>
        <authorList>
            <person name="Bonis B.M."/>
            <person name="Gralnick J.A."/>
        </authorList>
    </citation>
    <scope>NUCLEOTIDE SEQUENCE [LARGE SCALE GENOMIC DNA]</scope>
    <source>
        <strain evidence="8 9">JG233</strain>
    </source>
</reference>
<dbReference type="PATRIC" id="fig|1658765.3.peg.4163"/>
<organism evidence="8 9">
    <name type="scientific">Marinobacter subterrani</name>
    <dbReference type="NCBI Taxonomy" id="1658765"/>
    <lineage>
        <taxon>Bacteria</taxon>
        <taxon>Pseudomonadati</taxon>
        <taxon>Pseudomonadota</taxon>
        <taxon>Gammaproteobacteria</taxon>
        <taxon>Pseudomonadales</taxon>
        <taxon>Marinobacteraceae</taxon>
        <taxon>Marinobacter</taxon>
    </lineage>
</organism>
<dbReference type="PANTHER" id="PTHR32432">
    <property type="entry name" value="CELL DIVISION PROTEIN FTSA-RELATED"/>
    <property type="match status" value="1"/>
</dbReference>
<name>A0A0J7J6T1_9GAMM</name>
<evidence type="ECO:0000313" key="8">
    <source>
        <dbReference type="EMBL" id="KMQ73684.1"/>
    </source>
</evidence>
<feature type="domain" description="SHS2" evidence="7">
    <location>
        <begin position="10"/>
        <end position="196"/>
    </location>
</feature>
<dbReference type="PIRSF" id="PIRSF003101">
    <property type="entry name" value="FtsA"/>
    <property type="match status" value="1"/>
</dbReference>
<accession>A0A0J7J6T1</accession>
<dbReference type="NCBIfam" id="NF007009">
    <property type="entry name" value="PRK09472.1"/>
    <property type="match status" value="1"/>
</dbReference>
<comment type="similarity">
    <text evidence="5 6">Belongs to the FtsA/MreB family.</text>
</comment>
<keyword evidence="9" id="KW-1185">Reference proteome</keyword>
<gene>
    <name evidence="5" type="primary">ftsA</name>
    <name evidence="8" type="ORF">Msub_20904</name>
</gene>
<evidence type="ECO:0000256" key="4">
    <source>
        <dbReference type="ARBA" id="ARBA00023306"/>
    </source>
</evidence>
<dbReference type="CDD" id="cd24048">
    <property type="entry name" value="ASKHA_NBD_FtsA"/>
    <property type="match status" value="1"/>
</dbReference>
<evidence type="ECO:0000259" key="7">
    <source>
        <dbReference type="SMART" id="SM00842"/>
    </source>
</evidence>
<evidence type="ECO:0000256" key="2">
    <source>
        <dbReference type="ARBA" id="ARBA00022618"/>
    </source>
</evidence>
<evidence type="ECO:0000256" key="6">
    <source>
        <dbReference type="PIRNR" id="PIRNR003101"/>
    </source>
</evidence>
<sequence length="411" mass="44036">MSSVDTENMIVGLDIGTSKVVAIVGKRKMDGTIEVVGIGSHPSRGLKRGVVVNIETTVQAIQRAVEEAELMAGCRIHSVYAGIAGSHIKSLNSHGIVAIRDREVTQADIDRVIDAAQAVAIPADQKILHILPQEFVIDSQEGIKEPMGMSGVRLEAKVHLVTCAVNAAQNIEKCVRRCGLEVDDIILEQLASSHAILTEDEKELGVCVVDIGGGTTDIAVFTGGAIRHTAVIPIAGDQVTNDIAMALRTPTQNAEEIKIKYACALTQLAGADETIKVPSVGDRAPRDLSRQALAEVVEPRYEELFTLVQSELRRSGFEDLIPAGIVITGGSSTMEGVVELAEEIFHMPVRLACPQAVAGMTEVVNNPIYATGVGLLIHGFRQMDLGRTPVLKGEDAPSLFERMKAWFTGHF</sequence>
<comment type="caution">
    <text evidence="8">The sequence shown here is derived from an EMBL/GenBank/DDBJ whole genome shotgun (WGS) entry which is preliminary data.</text>
</comment>
<keyword evidence="4 5" id="KW-0131">Cell cycle</keyword>
<keyword evidence="1 5" id="KW-1003">Cell membrane</keyword>
<evidence type="ECO:0000313" key="9">
    <source>
        <dbReference type="Proteomes" id="UP000036102"/>
    </source>
</evidence>
<dbReference type="FunFam" id="3.30.420.40:FF:000035">
    <property type="entry name" value="Cell division protein FtsA"/>
    <property type="match status" value="1"/>
</dbReference>
<dbReference type="InterPro" id="IPR050696">
    <property type="entry name" value="FtsA/MreB"/>
</dbReference>
<dbReference type="RefSeq" id="WP_048497907.1">
    <property type="nucleotide sequence ID" value="NZ_JADQCF010000032.1"/>
</dbReference>
<dbReference type="HAMAP" id="MF_02033">
    <property type="entry name" value="FtsA"/>
    <property type="match status" value="1"/>
</dbReference>
<dbReference type="Gene3D" id="3.30.420.40">
    <property type="match status" value="2"/>
</dbReference>
<dbReference type="InterPro" id="IPR020823">
    <property type="entry name" value="Cell_div_FtsA"/>
</dbReference>
<dbReference type="InterPro" id="IPR003494">
    <property type="entry name" value="SHS2_FtsA"/>
</dbReference>
<evidence type="ECO:0000256" key="1">
    <source>
        <dbReference type="ARBA" id="ARBA00022475"/>
    </source>
</evidence>
<keyword evidence="3 5" id="KW-0472">Membrane</keyword>
<dbReference type="Pfam" id="PF14450">
    <property type="entry name" value="FtsA"/>
    <property type="match status" value="2"/>
</dbReference>
<dbReference type="EMBL" id="LFBU01000002">
    <property type="protein sequence ID" value="KMQ73684.1"/>
    <property type="molecule type" value="Genomic_DNA"/>
</dbReference>
<comment type="function">
    <text evidence="5 6">Cell division protein that is involved in the assembly of the Z ring. May serve as a membrane anchor for the Z ring.</text>
</comment>
<dbReference type="GO" id="GO:0043093">
    <property type="term" value="P:FtsZ-dependent cytokinesis"/>
    <property type="evidence" value="ECO:0007669"/>
    <property type="project" value="UniProtKB-UniRule"/>
</dbReference>
<protein>
    <recommendedName>
        <fullName evidence="5 6">Cell division protein FtsA</fullName>
    </recommendedName>
</protein>
<dbReference type="FunFam" id="3.30.420.40:FF:000032">
    <property type="entry name" value="Cell division protein FtsA"/>
    <property type="match status" value="1"/>
</dbReference>
<keyword evidence="2 5" id="KW-0132">Cell division</keyword>
<dbReference type="FunFam" id="3.30.1490.110:FF:000002">
    <property type="entry name" value="Cell division protein FtsA"/>
    <property type="match status" value="1"/>
</dbReference>
<dbReference type="Gene3D" id="3.30.1490.110">
    <property type="match status" value="1"/>
</dbReference>
<evidence type="ECO:0000256" key="5">
    <source>
        <dbReference type="HAMAP-Rule" id="MF_02033"/>
    </source>
</evidence>
<dbReference type="OrthoDB" id="9810567at2"/>
<dbReference type="GO" id="GO:0032153">
    <property type="term" value="C:cell division site"/>
    <property type="evidence" value="ECO:0007669"/>
    <property type="project" value="UniProtKB-UniRule"/>
</dbReference>
<dbReference type="Pfam" id="PF02491">
    <property type="entry name" value="SHS2_FTSA"/>
    <property type="match status" value="1"/>
</dbReference>
<evidence type="ECO:0000256" key="3">
    <source>
        <dbReference type="ARBA" id="ARBA00023136"/>
    </source>
</evidence>
<comment type="subunit">
    <text evidence="5">Self-interacts. Interacts with FtsZ.</text>
</comment>
<dbReference type="SUPFAM" id="SSF53067">
    <property type="entry name" value="Actin-like ATPase domain"/>
    <property type="match status" value="2"/>
</dbReference>
<dbReference type="Proteomes" id="UP000036102">
    <property type="component" value="Unassembled WGS sequence"/>
</dbReference>
<dbReference type="GO" id="GO:0009898">
    <property type="term" value="C:cytoplasmic side of plasma membrane"/>
    <property type="evidence" value="ECO:0007669"/>
    <property type="project" value="UniProtKB-UniRule"/>
</dbReference>
<dbReference type="InterPro" id="IPR043129">
    <property type="entry name" value="ATPase_NBD"/>
</dbReference>
<comment type="subcellular location">
    <subcellularLocation>
        <location evidence="5">Cell membrane</location>
        <topology evidence="5">Peripheral membrane protein</topology>
        <orientation evidence="5">Cytoplasmic side</orientation>
    </subcellularLocation>
    <text evidence="5">Localizes to the Z ring in an FtsZ-dependent manner. Targeted to the membrane through a conserved C-terminal amphipathic helix.</text>
</comment>